<evidence type="ECO:0000313" key="2">
    <source>
        <dbReference type="Proteomes" id="UP000749559"/>
    </source>
</evidence>
<reference evidence="1" key="1">
    <citation type="submission" date="2022-03" db="EMBL/GenBank/DDBJ databases">
        <authorList>
            <person name="Martin C."/>
        </authorList>
    </citation>
    <scope>NUCLEOTIDE SEQUENCE</scope>
</reference>
<evidence type="ECO:0000313" key="1">
    <source>
        <dbReference type="EMBL" id="CAH1782344.1"/>
    </source>
</evidence>
<dbReference type="AlphaFoldDB" id="A0A8J1YAB5"/>
<comment type="caution">
    <text evidence="1">The sequence shown here is derived from an EMBL/GenBank/DDBJ whole genome shotgun (WGS) entry which is preliminary data.</text>
</comment>
<feature type="non-terminal residue" evidence="1">
    <location>
        <position position="1"/>
    </location>
</feature>
<dbReference type="PANTHER" id="PTHR34605">
    <property type="entry name" value="PHAGE_INTEGRASE DOMAIN-CONTAINING PROTEIN"/>
    <property type="match status" value="1"/>
</dbReference>
<dbReference type="Proteomes" id="UP000749559">
    <property type="component" value="Unassembled WGS sequence"/>
</dbReference>
<name>A0A8J1YAB5_OWEFU</name>
<feature type="non-terminal residue" evidence="1">
    <location>
        <position position="248"/>
    </location>
</feature>
<proteinExistence type="predicted"/>
<dbReference type="InterPro" id="IPR010998">
    <property type="entry name" value="Integrase_recombinase_N"/>
</dbReference>
<keyword evidence="2" id="KW-1185">Reference proteome</keyword>
<accession>A0A8J1YAB5</accession>
<dbReference type="PANTHER" id="PTHR34605:SF3">
    <property type="entry name" value="P CELL-TYPE AGGLUTINATION PROTEIN MAP4-LIKE-RELATED"/>
    <property type="match status" value="1"/>
</dbReference>
<dbReference type="SUPFAM" id="SSF47823">
    <property type="entry name" value="lambda integrase-like, N-terminal domain"/>
    <property type="match status" value="1"/>
</dbReference>
<sequence>VKKSDLLIKNGLQMSTQKTYLAGQKSFIKFCDRFSLEYCPASQTSILAYIADCDGRNLRHGTIVNYLYAIRSMHLENGHGDILKDNFSVKRALKAIHTKQDNTCNQKLAIDHKIMKSLETLHRSKIHDTIVMWSAMTLAFFGLFRCNEITIPDNSTFCPNKNMTTNDISFHKGVNGTFMKVMLKQSKTDTIGTGVQVIIGCTETNVCAVCAMKNNLSLFIGNKKDTPLFVLNNGSILSRKVFVSPTRT</sequence>
<gene>
    <name evidence="1" type="ORF">OFUS_LOCUS8802</name>
</gene>
<organism evidence="1 2">
    <name type="scientific">Owenia fusiformis</name>
    <name type="common">Polychaete worm</name>
    <dbReference type="NCBI Taxonomy" id="6347"/>
    <lineage>
        <taxon>Eukaryota</taxon>
        <taxon>Metazoa</taxon>
        <taxon>Spiralia</taxon>
        <taxon>Lophotrochozoa</taxon>
        <taxon>Annelida</taxon>
        <taxon>Polychaeta</taxon>
        <taxon>Sedentaria</taxon>
        <taxon>Canalipalpata</taxon>
        <taxon>Sabellida</taxon>
        <taxon>Oweniida</taxon>
        <taxon>Oweniidae</taxon>
        <taxon>Owenia</taxon>
    </lineage>
</organism>
<dbReference type="InterPro" id="IPR052925">
    <property type="entry name" value="Phage_Integrase-like_Recomb"/>
</dbReference>
<dbReference type="EMBL" id="CAIIXF020000004">
    <property type="protein sequence ID" value="CAH1782344.1"/>
    <property type="molecule type" value="Genomic_DNA"/>
</dbReference>
<dbReference type="Gene3D" id="1.10.150.130">
    <property type="match status" value="1"/>
</dbReference>
<protein>
    <submittedName>
        <fullName evidence="1">Uncharacterized protein</fullName>
    </submittedName>
</protein>
<dbReference type="OrthoDB" id="6144328at2759"/>